<dbReference type="PRINTS" id="PR00320">
    <property type="entry name" value="GPROTEINBRPT"/>
</dbReference>
<dbReference type="Gene3D" id="2.130.10.10">
    <property type="entry name" value="YVTN repeat-like/Quinoprotein amine dehydrogenase"/>
    <property type="match status" value="2"/>
</dbReference>
<dbReference type="PANTHER" id="PTHR14091">
    <property type="entry name" value="PERIODIC TRYPTOPHAN PROTEIN 1"/>
    <property type="match status" value="1"/>
</dbReference>
<dbReference type="GeneID" id="17322807"/>
<dbReference type="GO" id="GO:0006364">
    <property type="term" value="P:rRNA processing"/>
    <property type="evidence" value="ECO:0007669"/>
    <property type="project" value="InterPro"/>
</dbReference>
<dbReference type="PROSITE" id="PS50294">
    <property type="entry name" value="WD_REPEATS_REGION"/>
    <property type="match status" value="2"/>
</dbReference>
<dbReference type="PROSITE" id="PS50082">
    <property type="entry name" value="WD_REPEATS_2"/>
    <property type="match status" value="3"/>
</dbReference>
<feature type="region of interest" description="Disordered" evidence="5">
    <location>
        <begin position="455"/>
        <end position="491"/>
    </location>
</feature>
<feature type="repeat" description="WD" evidence="4">
    <location>
        <begin position="249"/>
        <end position="291"/>
    </location>
</feature>
<keyword evidence="7" id="KW-1185">Reference proteome</keyword>
<name>R7QCW6_CHOCR</name>
<proteinExistence type="predicted"/>
<evidence type="ECO:0000256" key="5">
    <source>
        <dbReference type="SAM" id="MobiDB-lite"/>
    </source>
</evidence>
<dbReference type="InterPro" id="IPR044285">
    <property type="entry name" value="PWP1"/>
</dbReference>
<dbReference type="RefSeq" id="XP_005715095.1">
    <property type="nucleotide sequence ID" value="XM_005715038.1"/>
</dbReference>
<dbReference type="PANTHER" id="PTHR14091:SF0">
    <property type="entry name" value="PERIODIC TRYPTOPHAN PROTEIN 1 HOMOLOG"/>
    <property type="match status" value="1"/>
</dbReference>
<dbReference type="Pfam" id="PF00400">
    <property type="entry name" value="WD40"/>
    <property type="match status" value="3"/>
</dbReference>
<feature type="repeat" description="WD" evidence="4">
    <location>
        <begin position="206"/>
        <end position="248"/>
    </location>
</feature>
<dbReference type="SMART" id="SM00320">
    <property type="entry name" value="WD40"/>
    <property type="match status" value="4"/>
</dbReference>
<feature type="compositionally biased region" description="Polar residues" evidence="5">
    <location>
        <begin position="465"/>
        <end position="475"/>
    </location>
</feature>
<dbReference type="InterPro" id="IPR020472">
    <property type="entry name" value="WD40_PAC1"/>
</dbReference>
<dbReference type="OrthoDB" id="270624at2759"/>
<sequence length="491" mass="53778">MAVTESGRGNGEQKSGPQPSSDMEVDDDDSEVDIASILANDLDTLSFHKKNEDDPYLTSDPAAKEIFDEEEMEDLVIRPTDALIIAAKSGDDASTLEVHLFDDDPDDSDSEEGAYLPHTYVHHDLVLPVLPLCTAYTNLAIDGESLNLVAVGMFTPGIDIWDVDRVNDLEPVISLGGYDKYLDSSSSKGSTGRNQKKKKPRLRLKEDSHKDAVMCLSWNNVQKEYLVSGSADFTVKIWDIESAHCASTLDHHKDKVQSVAFHPTKLELLLSGSFDKTVHLVDIRDSNKNRNWKVEADVERVQWGEGTTNSMVFVTTEDGYTTVFDTRKSGQDKHLARWQAHQGAATALSISQDIPGLLVTGGVDKMVKVWDVSGVNHGKSGELVYERPSKAGALFALSLCPLPEYETNASPFVVAYGGAQGTLRVVDLAVESEAVRDRFVRHCQPKSTAAILKRSARQKQALRSEGSTIHASATSEDIDGDNSDSESDHET</sequence>
<keyword evidence="1" id="KW-0597">Phosphoprotein</keyword>
<dbReference type="PhylomeDB" id="R7QCW6"/>
<evidence type="ECO:0000313" key="6">
    <source>
        <dbReference type="EMBL" id="CDF35276.1"/>
    </source>
</evidence>
<organism evidence="6 7">
    <name type="scientific">Chondrus crispus</name>
    <name type="common">Carrageen Irish moss</name>
    <name type="synonym">Polymorpha crispa</name>
    <dbReference type="NCBI Taxonomy" id="2769"/>
    <lineage>
        <taxon>Eukaryota</taxon>
        <taxon>Rhodophyta</taxon>
        <taxon>Florideophyceae</taxon>
        <taxon>Rhodymeniophycidae</taxon>
        <taxon>Gigartinales</taxon>
        <taxon>Gigartinaceae</taxon>
        <taxon>Chondrus</taxon>
    </lineage>
</organism>
<dbReference type="PROSITE" id="PS00678">
    <property type="entry name" value="WD_REPEATS_1"/>
    <property type="match status" value="2"/>
</dbReference>
<evidence type="ECO:0000256" key="4">
    <source>
        <dbReference type="PROSITE-ProRule" id="PRU00221"/>
    </source>
</evidence>
<feature type="region of interest" description="Disordered" evidence="5">
    <location>
        <begin position="184"/>
        <end position="206"/>
    </location>
</feature>
<keyword evidence="2 4" id="KW-0853">WD repeat</keyword>
<dbReference type="SUPFAM" id="SSF50978">
    <property type="entry name" value="WD40 repeat-like"/>
    <property type="match status" value="1"/>
</dbReference>
<feature type="compositionally biased region" description="Acidic residues" evidence="5">
    <location>
        <begin position="476"/>
        <end position="485"/>
    </location>
</feature>
<dbReference type="InterPro" id="IPR001680">
    <property type="entry name" value="WD40_rpt"/>
</dbReference>
<protein>
    <submittedName>
        <fullName evidence="6">Uncharacterized protein</fullName>
    </submittedName>
</protein>
<dbReference type="KEGG" id="ccp:CHC_T00003930001"/>
<dbReference type="STRING" id="2769.R7QCW6"/>
<evidence type="ECO:0000256" key="2">
    <source>
        <dbReference type="ARBA" id="ARBA00022574"/>
    </source>
</evidence>
<reference evidence="7" key="1">
    <citation type="journal article" date="2013" name="Proc. Natl. Acad. Sci. U.S.A.">
        <title>Genome structure and metabolic features in the red seaweed Chondrus crispus shed light on evolution of the Archaeplastida.</title>
        <authorList>
            <person name="Collen J."/>
            <person name="Porcel B."/>
            <person name="Carre W."/>
            <person name="Ball S.G."/>
            <person name="Chaparro C."/>
            <person name="Tonon T."/>
            <person name="Barbeyron T."/>
            <person name="Michel G."/>
            <person name="Noel B."/>
            <person name="Valentin K."/>
            <person name="Elias M."/>
            <person name="Artiguenave F."/>
            <person name="Arun A."/>
            <person name="Aury J.M."/>
            <person name="Barbosa-Neto J.F."/>
            <person name="Bothwell J.H."/>
            <person name="Bouget F.Y."/>
            <person name="Brillet L."/>
            <person name="Cabello-Hurtado F."/>
            <person name="Capella-Gutierrez S."/>
            <person name="Charrier B."/>
            <person name="Cladiere L."/>
            <person name="Cock J.M."/>
            <person name="Coelho S.M."/>
            <person name="Colleoni C."/>
            <person name="Czjzek M."/>
            <person name="Da Silva C."/>
            <person name="Delage L."/>
            <person name="Denoeud F."/>
            <person name="Deschamps P."/>
            <person name="Dittami S.M."/>
            <person name="Gabaldon T."/>
            <person name="Gachon C.M."/>
            <person name="Groisillier A."/>
            <person name="Herve C."/>
            <person name="Jabbari K."/>
            <person name="Katinka M."/>
            <person name="Kloareg B."/>
            <person name="Kowalczyk N."/>
            <person name="Labadie K."/>
            <person name="Leblanc C."/>
            <person name="Lopez P.J."/>
            <person name="McLachlan D.H."/>
            <person name="Meslet-Cladiere L."/>
            <person name="Moustafa A."/>
            <person name="Nehr Z."/>
            <person name="Nyvall Collen P."/>
            <person name="Panaud O."/>
            <person name="Partensky F."/>
            <person name="Poulain J."/>
            <person name="Rensing S.A."/>
            <person name="Rousvoal S."/>
            <person name="Samson G."/>
            <person name="Symeonidi A."/>
            <person name="Weissenbach J."/>
            <person name="Zambounis A."/>
            <person name="Wincker P."/>
            <person name="Boyen C."/>
        </authorList>
    </citation>
    <scope>NUCLEOTIDE SEQUENCE [LARGE SCALE GENOMIC DNA]</scope>
    <source>
        <strain evidence="7">cv. Stackhouse</strain>
    </source>
</reference>
<dbReference type="InterPro" id="IPR015943">
    <property type="entry name" value="WD40/YVTN_repeat-like_dom_sf"/>
</dbReference>
<feature type="repeat" description="WD" evidence="4">
    <location>
        <begin position="338"/>
        <end position="373"/>
    </location>
</feature>
<accession>R7QCW6</accession>
<feature type="compositionally biased region" description="Polar residues" evidence="5">
    <location>
        <begin position="184"/>
        <end position="193"/>
    </location>
</feature>
<keyword evidence="3" id="KW-0677">Repeat</keyword>
<dbReference type="GO" id="GO:0005634">
    <property type="term" value="C:nucleus"/>
    <property type="evidence" value="ECO:0007669"/>
    <property type="project" value="TreeGrafter"/>
</dbReference>
<feature type="region of interest" description="Disordered" evidence="5">
    <location>
        <begin position="1"/>
        <end position="31"/>
    </location>
</feature>
<gene>
    <name evidence="6" type="ORF">CHC_T00003930001</name>
</gene>
<dbReference type="EMBL" id="HG001726">
    <property type="protein sequence ID" value="CDF35276.1"/>
    <property type="molecule type" value="Genomic_DNA"/>
</dbReference>
<dbReference type="Gramene" id="CDF35276">
    <property type="protein sequence ID" value="CDF35276"/>
    <property type="gene ID" value="CHC_T00003930001"/>
</dbReference>
<dbReference type="AlphaFoldDB" id="R7QCW6"/>
<evidence type="ECO:0000256" key="1">
    <source>
        <dbReference type="ARBA" id="ARBA00022553"/>
    </source>
</evidence>
<dbReference type="Proteomes" id="UP000012073">
    <property type="component" value="Unassembled WGS sequence"/>
</dbReference>
<dbReference type="InterPro" id="IPR019775">
    <property type="entry name" value="WD40_repeat_CS"/>
</dbReference>
<dbReference type="OMA" id="CFVPRGV"/>
<dbReference type="InterPro" id="IPR036322">
    <property type="entry name" value="WD40_repeat_dom_sf"/>
</dbReference>
<evidence type="ECO:0000313" key="7">
    <source>
        <dbReference type="Proteomes" id="UP000012073"/>
    </source>
</evidence>
<evidence type="ECO:0000256" key="3">
    <source>
        <dbReference type="ARBA" id="ARBA00022737"/>
    </source>
</evidence>